<feature type="region of interest" description="Disordered" evidence="1">
    <location>
        <begin position="1"/>
        <end position="113"/>
    </location>
</feature>
<accession>A0A8R1HKU2</accession>
<feature type="compositionally biased region" description="Basic and acidic residues" evidence="1">
    <location>
        <begin position="1"/>
        <end position="14"/>
    </location>
</feature>
<protein>
    <submittedName>
        <fullName evidence="2">Uncharacterized protein</fullName>
    </submittedName>
</protein>
<feature type="compositionally biased region" description="Acidic residues" evidence="1">
    <location>
        <begin position="134"/>
        <end position="148"/>
    </location>
</feature>
<reference evidence="2" key="2">
    <citation type="submission" date="2022-06" db="UniProtKB">
        <authorList>
            <consortium name="EnsemblMetazoa"/>
        </authorList>
    </citation>
    <scope>IDENTIFICATION</scope>
    <source>
        <strain evidence="2">DF5081</strain>
    </source>
</reference>
<dbReference type="Proteomes" id="UP000005237">
    <property type="component" value="Unassembled WGS sequence"/>
</dbReference>
<evidence type="ECO:0000313" key="2">
    <source>
        <dbReference type="EnsemblMetazoa" id="CJA00666a.1"/>
    </source>
</evidence>
<feature type="compositionally biased region" description="Low complexity" evidence="1">
    <location>
        <begin position="74"/>
        <end position="93"/>
    </location>
</feature>
<proteinExistence type="predicted"/>
<keyword evidence="3" id="KW-1185">Reference proteome</keyword>
<reference evidence="3" key="1">
    <citation type="submission" date="2010-08" db="EMBL/GenBank/DDBJ databases">
        <authorList>
            <consortium name="Caenorhabditis japonica Sequencing Consortium"/>
            <person name="Wilson R.K."/>
        </authorList>
    </citation>
    <scope>NUCLEOTIDE SEQUENCE [LARGE SCALE GENOMIC DNA]</scope>
    <source>
        <strain evidence="3">DF5081</strain>
    </source>
</reference>
<dbReference type="AlphaFoldDB" id="A0A8R1HKU2"/>
<feature type="compositionally biased region" description="Basic and acidic residues" evidence="1">
    <location>
        <begin position="149"/>
        <end position="158"/>
    </location>
</feature>
<organism evidence="2 3">
    <name type="scientific">Caenorhabditis japonica</name>
    <dbReference type="NCBI Taxonomy" id="281687"/>
    <lineage>
        <taxon>Eukaryota</taxon>
        <taxon>Metazoa</taxon>
        <taxon>Ecdysozoa</taxon>
        <taxon>Nematoda</taxon>
        <taxon>Chromadorea</taxon>
        <taxon>Rhabditida</taxon>
        <taxon>Rhabditina</taxon>
        <taxon>Rhabditomorpha</taxon>
        <taxon>Rhabditoidea</taxon>
        <taxon>Rhabditidae</taxon>
        <taxon>Peloderinae</taxon>
        <taxon>Caenorhabditis</taxon>
    </lineage>
</organism>
<sequence>MVYRLHTDRTDRSKAPMSPPTRKKKPMPPAPDENEKVSILPGLRADPAPGDGLERAAEGPNKPQSDGPAPPPAVSAAESAFSSTSHSLSVSTPICQTGLPPESSSSTSTAADDKMEIVSRVGWISDDDIEVDVSVQEEEEGMTPESEDEKPNPAHEAEPDFPLPVTNDEV</sequence>
<dbReference type="EnsemblMetazoa" id="CJA00666a.1">
    <property type="protein sequence ID" value="CJA00666a.1"/>
    <property type="gene ID" value="WBGene00119870"/>
</dbReference>
<name>A0A8R1HKU2_CAEJA</name>
<feature type="region of interest" description="Disordered" evidence="1">
    <location>
        <begin position="134"/>
        <end position="170"/>
    </location>
</feature>
<evidence type="ECO:0000313" key="3">
    <source>
        <dbReference type="Proteomes" id="UP000005237"/>
    </source>
</evidence>
<evidence type="ECO:0000256" key="1">
    <source>
        <dbReference type="SAM" id="MobiDB-lite"/>
    </source>
</evidence>